<sequence>MAKMLTALVFTDESSHLPAVQDMALANELVGGALKDLATKIGGDMLGDMVDANPAGEIVFDDEAGGASDQERILEFGLKKRLRPKQIRMIDRDVGATKNWVGVAKKDLATPSYDLGAGLSIGSIGSIAREGPSLIAHAGFDLDIDSPTIAPSMLLQQLYQLDPNLRGYGDKQKRVDIELDRLRVQRIEGSGQSTCRRLAAGYRFRLAGHPVGTLNTEYTVTAVVSKGVADPASADEHVYRNAFQCVPVRIRPVPPRMPRPKLSDELARVVAVRGDRVTSYLDTNAYGYVHIRFDWEVVDDQGGTYRDLAYGEEHDTAVWVPVSQPWAGDGYGMQCLPREGMRVWVGFIEGQGERPFVKGCFYDKENELPFAHDTDHQKVGLFSRTIPENGGWSEISISDRQGDELLHLRAQRDFHAHVLHDSRTHVRGNAVEHVEGNSNIHIDKDLGTSIGGVERRVVQADRLDNIAGLLSTTVGHSAQVDIGGRLRETIGEGHQQTVKGSTQLVVDGYRSAVVGDDDVVTVGREHVMTVGSKDKPGKSALYVVDGTYRRSAKKIVLEAEDIIIRSKGAEVHLNTEGLVLSATTIQETAAKELKLRGKGSSLKLHEQAEIFSKEVNVHGKDARVRIADKVQVQAADSFTEQAGVNVLPAQLESRYALELFEKAADRVQEKEFVAWMSTVYGSDIPVESYKALHRDLTAKSVQNARIILSSPGTLGGERGTYDTETREVRISKELPRSAENDEHAAAMLFLVLLHEFGHHIDNLLRRHYTQPPNGGDAPGEEGAKFAYSIAGMDQHERDHVIFALHTRDGQSVPLKLKYEEFHLAVKNYVENPNAQNKAKRVEGFGAATDTEDSEQAWRRLRSLLHSSQY</sequence>
<dbReference type="SUPFAM" id="SSF69255">
    <property type="entry name" value="gp5 N-terminal domain-like"/>
    <property type="match status" value="1"/>
</dbReference>
<dbReference type="SUPFAM" id="SSF69349">
    <property type="entry name" value="Phage fibre proteins"/>
    <property type="match status" value="1"/>
</dbReference>
<protein>
    <submittedName>
        <fullName evidence="3">Phage baseplate assembly protein V</fullName>
    </submittedName>
</protein>
<dbReference type="Pfam" id="PF04717">
    <property type="entry name" value="Phage_base_V"/>
    <property type="match status" value="1"/>
</dbReference>
<dbReference type="Gene3D" id="2.40.50.230">
    <property type="entry name" value="Gp5 N-terminal domain"/>
    <property type="match status" value="1"/>
</dbReference>
<evidence type="ECO:0000313" key="3">
    <source>
        <dbReference type="EMBL" id="WXB08426.1"/>
    </source>
</evidence>
<dbReference type="Pfam" id="PF22178">
    <property type="entry name" value="Gp5_trimer_C"/>
    <property type="match status" value="1"/>
</dbReference>
<evidence type="ECO:0000259" key="1">
    <source>
        <dbReference type="Pfam" id="PF04717"/>
    </source>
</evidence>
<organism evidence="3 4">
    <name type="scientific">Pendulispora rubella</name>
    <dbReference type="NCBI Taxonomy" id="2741070"/>
    <lineage>
        <taxon>Bacteria</taxon>
        <taxon>Pseudomonadati</taxon>
        <taxon>Myxococcota</taxon>
        <taxon>Myxococcia</taxon>
        <taxon>Myxococcales</taxon>
        <taxon>Sorangiineae</taxon>
        <taxon>Pendulisporaceae</taxon>
        <taxon>Pendulispora</taxon>
    </lineage>
</organism>
<keyword evidence="4" id="KW-1185">Reference proteome</keyword>
<accession>A0ABZ2LGX9</accession>
<reference evidence="3" key="1">
    <citation type="submission" date="2021-12" db="EMBL/GenBank/DDBJ databases">
        <title>Discovery of the Pendulisporaceae a myxobacterial family with distinct sporulation behavior and unique specialized metabolism.</title>
        <authorList>
            <person name="Garcia R."/>
            <person name="Popoff A."/>
            <person name="Bader C.D."/>
            <person name="Loehr J."/>
            <person name="Walesch S."/>
            <person name="Walt C."/>
            <person name="Boldt J."/>
            <person name="Bunk B."/>
            <person name="Haeckl F.J.F.P.J."/>
            <person name="Gunesch A.P."/>
            <person name="Birkelbach J."/>
            <person name="Nuebel U."/>
            <person name="Pietschmann T."/>
            <person name="Bach T."/>
            <person name="Mueller R."/>
        </authorList>
    </citation>
    <scope>NUCLEOTIDE SEQUENCE</scope>
    <source>
        <strain evidence="3">MSr11367</strain>
    </source>
</reference>
<dbReference type="Proteomes" id="UP001374803">
    <property type="component" value="Chromosome"/>
</dbReference>
<dbReference type="InterPro" id="IPR006531">
    <property type="entry name" value="Gp5/Vgr_OB"/>
</dbReference>
<feature type="domain" description="Gp5/Type VI secretion system Vgr protein OB-fold" evidence="1">
    <location>
        <begin position="314"/>
        <end position="362"/>
    </location>
</feature>
<dbReference type="Pfam" id="PF05954">
    <property type="entry name" value="Phage_GPD"/>
    <property type="match status" value="1"/>
</dbReference>
<evidence type="ECO:0000259" key="2">
    <source>
        <dbReference type="Pfam" id="PF22178"/>
    </source>
</evidence>
<dbReference type="InterPro" id="IPR054030">
    <property type="entry name" value="Gp5_Vgr_C"/>
</dbReference>
<dbReference type="InterPro" id="IPR037026">
    <property type="entry name" value="Vgr_OB-fold_dom_sf"/>
</dbReference>
<dbReference type="EMBL" id="CP089983">
    <property type="protein sequence ID" value="WXB08426.1"/>
    <property type="molecule type" value="Genomic_DNA"/>
</dbReference>
<gene>
    <name evidence="3" type="ORF">LVJ94_14415</name>
</gene>
<feature type="domain" description="Gp5/Type VI secretion system Vgr C-terminal trimerisation" evidence="2">
    <location>
        <begin position="380"/>
        <end position="486"/>
    </location>
</feature>
<evidence type="ECO:0000313" key="4">
    <source>
        <dbReference type="Proteomes" id="UP001374803"/>
    </source>
</evidence>
<name>A0ABZ2LGX9_9BACT</name>
<dbReference type="Gene3D" id="2.30.110.50">
    <property type="match status" value="1"/>
</dbReference>
<dbReference type="RefSeq" id="WP_394840385.1">
    <property type="nucleotide sequence ID" value="NZ_CP089929.1"/>
</dbReference>
<proteinExistence type="predicted"/>
<dbReference type="SUPFAM" id="SSF69279">
    <property type="entry name" value="Phage tail proteins"/>
    <property type="match status" value="1"/>
</dbReference>